<sequence>MELHELSRRNLTIAHQLRQPRHPGKAQALIINGGHVRPFAPTPRWTEYPAECTHTLTDAAEHEFMQAREDFVSSGNRTFGSRPGRPDGQRITNSSGGRGAHRLSGRTFSMKKSMSSAASGTWRLIVMASWGPGAMR</sequence>
<feature type="region of interest" description="Disordered" evidence="1">
    <location>
        <begin position="74"/>
        <end position="104"/>
    </location>
</feature>
<dbReference type="Proteomes" id="UP001501417">
    <property type="component" value="Unassembled WGS sequence"/>
</dbReference>
<name>A0ABP8RC49_9MYCO</name>
<dbReference type="EMBL" id="BAABGF010000009">
    <property type="protein sequence ID" value="GAA4534514.1"/>
    <property type="molecule type" value="Genomic_DNA"/>
</dbReference>
<comment type="caution">
    <text evidence="2">The sequence shown here is derived from an EMBL/GenBank/DDBJ whole genome shotgun (WGS) entry which is preliminary data.</text>
</comment>
<gene>
    <name evidence="2" type="ORF">GCM10023161_06720</name>
</gene>
<evidence type="ECO:0000256" key="1">
    <source>
        <dbReference type="SAM" id="MobiDB-lite"/>
    </source>
</evidence>
<protein>
    <submittedName>
        <fullName evidence="2">Uncharacterized protein</fullName>
    </submittedName>
</protein>
<reference evidence="3" key="1">
    <citation type="journal article" date="2019" name="Int. J. Syst. Evol. Microbiol.">
        <title>The Global Catalogue of Microorganisms (GCM) 10K type strain sequencing project: providing services to taxonomists for standard genome sequencing and annotation.</title>
        <authorList>
            <consortium name="The Broad Institute Genomics Platform"/>
            <consortium name="The Broad Institute Genome Sequencing Center for Infectious Disease"/>
            <person name="Wu L."/>
            <person name="Ma J."/>
        </authorList>
    </citation>
    <scope>NUCLEOTIDE SEQUENCE [LARGE SCALE GENOMIC DNA]</scope>
    <source>
        <strain evidence="3">JCM 17782</strain>
    </source>
</reference>
<organism evidence="2 3">
    <name type="scientific">Mycobacterium paraffinicum</name>
    <dbReference type="NCBI Taxonomy" id="53378"/>
    <lineage>
        <taxon>Bacteria</taxon>
        <taxon>Bacillati</taxon>
        <taxon>Actinomycetota</taxon>
        <taxon>Actinomycetes</taxon>
        <taxon>Mycobacteriales</taxon>
        <taxon>Mycobacteriaceae</taxon>
        <taxon>Mycobacterium</taxon>
    </lineage>
</organism>
<evidence type="ECO:0000313" key="3">
    <source>
        <dbReference type="Proteomes" id="UP001501417"/>
    </source>
</evidence>
<evidence type="ECO:0000313" key="2">
    <source>
        <dbReference type="EMBL" id="GAA4534514.1"/>
    </source>
</evidence>
<keyword evidence="3" id="KW-1185">Reference proteome</keyword>
<accession>A0ABP8RC49</accession>
<proteinExistence type="predicted"/>